<name>A0A1C4X345_MICVI</name>
<dbReference type="InterPro" id="IPR036938">
    <property type="entry name" value="PAP2/HPO_sf"/>
</dbReference>
<feature type="transmembrane region" description="Helical" evidence="1">
    <location>
        <begin position="219"/>
        <end position="240"/>
    </location>
</feature>
<feature type="transmembrane region" description="Helical" evidence="1">
    <location>
        <begin position="118"/>
        <end position="137"/>
    </location>
</feature>
<dbReference type="AlphaFoldDB" id="A0A1C4X345"/>
<feature type="transmembrane region" description="Helical" evidence="1">
    <location>
        <begin position="55"/>
        <end position="77"/>
    </location>
</feature>
<accession>A0A1C4X345</accession>
<dbReference type="RefSeq" id="WP_089006781.1">
    <property type="nucleotide sequence ID" value="NZ_LT607411.1"/>
</dbReference>
<reference evidence="4" key="1">
    <citation type="submission" date="2016-06" db="EMBL/GenBank/DDBJ databases">
        <authorList>
            <person name="Varghese N."/>
            <person name="Submissions Spin"/>
        </authorList>
    </citation>
    <scope>NUCLEOTIDE SEQUENCE [LARGE SCALE GENOMIC DNA]</scope>
    <source>
        <strain evidence="4">DSM 43909</strain>
    </source>
</reference>
<organism evidence="3 4">
    <name type="scientific">Micromonospora viridifaciens</name>
    <dbReference type="NCBI Taxonomy" id="1881"/>
    <lineage>
        <taxon>Bacteria</taxon>
        <taxon>Bacillati</taxon>
        <taxon>Actinomycetota</taxon>
        <taxon>Actinomycetes</taxon>
        <taxon>Micromonosporales</taxon>
        <taxon>Micromonosporaceae</taxon>
        <taxon>Micromonospora</taxon>
    </lineage>
</organism>
<evidence type="ECO:0000313" key="4">
    <source>
        <dbReference type="Proteomes" id="UP000198242"/>
    </source>
</evidence>
<dbReference type="PANTHER" id="PTHR14969">
    <property type="entry name" value="SPHINGOSINE-1-PHOSPHATE PHOSPHOHYDROLASE"/>
    <property type="match status" value="1"/>
</dbReference>
<dbReference type="OrthoDB" id="5289372at2"/>
<evidence type="ECO:0000313" key="3">
    <source>
        <dbReference type="EMBL" id="SCF02895.1"/>
    </source>
</evidence>
<dbReference type="Pfam" id="PF01569">
    <property type="entry name" value="PAP2"/>
    <property type="match status" value="1"/>
</dbReference>
<evidence type="ECO:0000256" key="1">
    <source>
        <dbReference type="SAM" id="Phobius"/>
    </source>
</evidence>
<keyword evidence="1" id="KW-0812">Transmembrane</keyword>
<dbReference type="SUPFAM" id="SSF48317">
    <property type="entry name" value="Acid phosphatase/Vanadium-dependent haloperoxidase"/>
    <property type="match status" value="1"/>
</dbReference>
<feature type="transmembrane region" description="Helical" evidence="1">
    <location>
        <begin position="186"/>
        <end position="207"/>
    </location>
</feature>
<dbReference type="Proteomes" id="UP000198242">
    <property type="component" value="Chromosome I"/>
</dbReference>
<dbReference type="PANTHER" id="PTHR14969:SF13">
    <property type="entry name" value="AT30094P"/>
    <property type="match status" value="1"/>
</dbReference>
<dbReference type="InterPro" id="IPR000326">
    <property type="entry name" value="PAP2/HPO"/>
</dbReference>
<dbReference type="CDD" id="cd03392">
    <property type="entry name" value="PAP2_like_2"/>
    <property type="match status" value="1"/>
</dbReference>
<proteinExistence type="predicted"/>
<keyword evidence="1" id="KW-0472">Membrane</keyword>
<feature type="transmembrane region" description="Helical" evidence="1">
    <location>
        <begin position="144"/>
        <end position="166"/>
    </location>
</feature>
<sequence>MSTSHDRHDGQPEWDAVRAEDDRYLGWRDLTVWKTAAGRMMVTLARQAARWIGPYPVLALTLLIGVALAVALTAASVEIYEAVAEADGIAGLDQPVLQAAIAVRTPSLDTAVTAFTNLGGPVVMPILAAVVAITLAIRRRQVSPVVLMAVATAGSLLMTIVGKALVGRIRPPLADAVPPYESSPSFPSGHALNAMVVAGVVAYLLVLRQQQWRTRTATVAAALAFAVAMGLSRVFLGHHWLTDVLVAWTLGLAWLAVVITIHRLYLSVRPADRPQVA</sequence>
<dbReference type="EMBL" id="LT607411">
    <property type="protein sequence ID" value="SCF02895.1"/>
    <property type="molecule type" value="Genomic_DNA"/>
</dbReference>
<gene>
    <name evidence="3" type="ORF">GA0074695_2970</name>
</gene>
<protein>
    <submittedName>
        <fullName evidence="3">Undecaprenyl-diphosphatase</fullName>
    </submittedName>
</protein>
<evidence type="ECO:0000259" key="2">
    <source>
        <dbReference type="SMART" id="SM00014"/>
    </source>
</evidence>
<feature type="domain" description="Phosphatidic acid phosphatase type 2/haloperoxidase" evidence="2">
    <location>
        <begin position="145"/>
        <end position="259"/>
    </location>
</feature>
<dbReference type="Gene3D" id="1.20.144.10">
    <property type="entry name" value="Phosphatidic acid phosphatase type 2/haloperoxidase"/>
    <property type="match status" value="1"/>
</dbReference>
<keyword evidence="4" id="KW-1185">Reference proteome</keyword>
<dbReference type="SMART" id="SM00014">
    <property type="entry name" value="acidPPc"/>
    <property type="match status" value="1"/>
</dbReference>
<keyword evidence="1" id="KW-1133">Transmembrane helix</keyword>
<feature type="transmembrane region" description="Helical" evidence="1">
    <location>
        <begin position="246"/>
        <end position="266"/>
    </location>
</feature>